<protein>
    <submittedName>
        <fullName evidence="2">Uncharacterized protein</fullName>
    </submittedName>
</protein>
<organism evidence="1 2">
    <name type="scientific">Rhabditophanes sp. KR3021</name>
    <dbReference type="NCBI Taxonomy" id="114890"/>
    <lineage>
        <taxon>Eukaryota</taxon>
        <taxon>Metazoa</taxon>
        <taxon>Ecdysozoa</taxon>
        <taxon>Nematoda</taxon>
        <taxon>Chromadorea</taxon>
        <taxon>Rhabditida</taxon>
        <taxon>Tylenchina</taxon>
        <taxon>Panagrolaimomorpha</taxon>
        <taxon>Strongyloidoidea</taxon>
        <taxon>Alloionematidae</taxon>
        <taxon>Rhabditophanes</taxon>
    </lineage>
</organism>
<accession>A0AC35UE19</accession>
<dbReference type="Proteomes" id="UP000095286">
    <property type="component" value="Unplaced"/>
</dbReference>
<reference evidence="2" key="1">
    <citation type="submission" date="2016-11" db="UniProtKB">
        <authorList>
            <consortium name="WormBaseParasite"/>
        </authorList>
    </citation>
    <scope>IDENTIFICATION</scope>
    <source>
        <strain evidence="2">KR3021</strain>
    </source>
</reference>
<evidence type="ECO:0000313" key="2">
    <source>
        <dbReference type="WBParaSite" id="RSKR_0001056800.1"/>
    </source>
</evidence>
<proteinExistence type="predicted"/>
<name>A0AC35UE19_9BILA</name>
<dbReference type="WBParaSite" id="RSKR_0001056800.1">
    <property type="protein sequence ID" value="RSKR_0001056800.1"/>
    <property type="gene ID" value="RSKR_0001056800"/>
</dbReference>
<sequence length="147" mass="17194">MHSYQLSFSVQKIHHFGFFALKGLLNDYFNGPSSTKFHRLPFTYNMTSGSIYTYKAAYKKFGKDVKIVHFLGQSKPWKCEPSNKGEHLGAWKDLYHQSVQQHIPSQYQPRCLTSEEHRATWESGKPEYWGRDAFDNIDEAIERSLKL</sequence>
<evidence type="ECO:0000313" key="1">
    <source>
        <dbReference type="Proteomes" id="UP000095286"/>
    </source>
</evidence>